<dbReference type="SUPFAM" id="SSF51126">
    <property type="entry name" value="Pectin lyase-like"/>
    <property type="match status" value="1"/>
</dbReference>
<evidence type="ECO:0000313" key="3">
    <source>
        <dbReference type="EMBL" id="TKT72010.1"/>
    </source>
</evidence>
<dbReference type="InterPro" id="IPR012332">
    <property type="entry name" value="Autotransporter_pectin_lyase_C"/>
</dbReference>
<dbReference type="EMBL" id="LBIA02000001">
    <property type="protein sequence ID" value="TKT72010.1"/>
    <property type="molecule type" value="Genomic_DNA"/>
</dbReference>
<dbReference type="AlphaFoldDB" id="A0A4U6BNH7"/>
<sequence length="911" mass="90465">MQDGESSRARGSAVRDNKNNKVCKIRADLLASTALIVLAVAGAGSGPALAACDNHTPATGQAAVCDTSAPNPDTLGVQAVGGSTGVAVNIGAGASVAVQRVTSPTAIRVDTSSQVTNDGSISLTGGGGTGGNRGAGIVGLGNNNILINNGSISTTGGFNDGMAANGSGNALTNNGTITTNGPNAYGMTAAWGQTNTGQANNTLTNNGTVTTNGTSARAVSILGQNGVVVNTGTLTTNGSSSTVVYMQGNNARLTNSGVIHATGSGSEGVFSNTAGSGFTATIQNLTGGQIISDQGPAVRTLNGATNVTNAGLLSGGNGVALQGGGGNVTLTLQTGSRIVGLADGGGGANQVILQGSGLIDNAFTNFPTLTMSGTDWTWAGIGDFANTFLNSGNFRLGANLTGNVSIAAGASLLAGNGVNPTISPNSSGTPITVTNAGAIDLTNGGSTAMNTLTVAGNYVGAGGTLRLNAVLGTDGSPSDKLVIAGAGASASGSTGIAMVNAGGGGSATLSDGINVVQVTGGATTAPGSFSLAGPAVAGAYEYLLYKGGLGGANPDNWYLRSTILVPITPPPPGVPPAPEPPQPLPLPAAPPPGFAVVQLIRPEVAVHSVVPDLTRTLGLAALGTFHERRGDQALLDTAPAAWGRAFGQHRKEQYTGGVRPDFSGTIAGFQAGFDAWRFETFDSVRNLVGVSVGHARASGDVSGFVIGVEGARAGVIDLGATSVGGYWTMIGSQGWYIDTVVQGDFIDGSPHSDRGIAAKVSGANFAASVEGGLPIPLGAGIAIEPQAQFIYQHLGLNGTSDGLSNIAFAQSDIVNGRIGARLKGTFGSGDAVWTPYLKGDVWWRTAGLDNVAFATNVISTVRNSGPAVEVGGGVSGRLTQAVSLYGEASYRTAIDDSLRVYKGNIGLRVSW</sequence>
<reference evidence="3" key="1">
    <citation type="submission" date="2019-04" db="EMBL/GenBank/DDBJ databases">
        <title>Whole genome sequencing of cave bacteria.</title>
        <authorList>
            <person name="Gan H.M."/>
            <person name="Barton H."/>
            <person name="Savka M.A."/>
        </authorList>
    </citation>
    <scope>NUCLEOTIDE SEQUENCE [LARGE SCALE GENOMIC DNA]</scope>
    <source>
        <strain evidence="3">LC387</strain>
    </source>
</reference>
<dbReference type="Proteomes" id="UP000034832">
    <property type="component" value="Unassembled WGS sequence"/>
</dbReference>
<dbReference type="STRING" id="211460.YH63_07400"/>
<dbReference type="Pfam" id="PF03797">
    <property type="entry name" value="Autotransporter"/>
    <property type="match status" value="1"/>
</dbReference>
<dbReference type="InterPro" id="IPR036709">
    <property type="entry name" value="Autotransporte_beta_dom_sf"/>
</dbReference>
<keyword evidence="4" id="KW-1185">Reference proteome</keyword>
<dbReference type="SUPFAM" id="SSF103515">
    <property type="entry name" value="Autotransporter"/>
    <property type="match status" value="1"/>
</dbReference>
<dbReference type="Pfam" id="PF18883">
    <property type="entry name" value="AC_1"/>
    <property type="match status" value="1"/>
</dbReference>
<dbReference type="Gene3D" id="2.160.20.20">
    <property type="match status" value="1"/>
</dbReference>
<comment type="caution">
    <text evidence="3">The sequence shown here is derived from an EMBL/GenBank/DDBJ whole genome shotgun (WGS) entry which is preliminary data.</text>
</comment>
<dbReference type="InterPro" id="IPR006315">
    <property type="entry name" value="OM_autotransptr_brl_dom"/>
</dbReference>
<dbReference type="GO" id="GO:0019867">
    <property type="term" value="C:outer membrane"/>
    <property type="evidence" value="ECO:0007669"/>
    <property type="project" value="InterPro"/>
</dbReference>
<feature type="signal peptide" evidence="1">
    <location>
        <begin position="1"/>
        <end position="50"/>
    </location>
</feature>
<dbReference type="PROSITE" id="PS51208">
    <property type="entry name" value="AUTOTRANSPORTER"/>
    <property type="match status" value="1"/>
</dbReference>
<dbReference type="RefSeq" id="WP_046827470.1">
    <property type="nucleotide sequence ID" value="NZ_LBIA02000001.1"/>
</dbReference>
<evidence type="ECO:0000259" key="2">
    <source>
        <dbReference type="PROSITE" id="PS51208"/>
    </source>
</evidence>
<gene>
    <name evidence="3" type="ORF">YH63_011590</name>
</gene>
<feature type="chain" id="PRO_5020977755" evidence="1">
    <location>
        <begin position="51"/>
        <end position="911"/>
    </location>
</feature>
<evidence type="ECO:0000256" key="1">
    <source>
        <dbReference type="SAM" id="SignalP"/>
    </source>
</evidence>
<dbReference type="OrthoDB" id="6053567at2"/>
<dbReference type="NCBIfam" id="TIGR01414">
    <property type="entry name" value="autotrans_barl"/>
    <property type="match status" value="1"/>
</dbReference>
<keyword evidence="1" id="KW-0732">Signal</keyword>
<proteinExistence type="predicted"/>
<organism evidence="3 4">
    <name type="scientific">Afipia massiliensis</name>
    <dbReference type="NCBI Taxonomy" id="211460"/>
    <lineage>
        <taxon>Bacteria</taxon>
        <taxon>Pseudomonadati</taxon>
        <taxon>Pseudomonadota</taxon>
        <taxon>Alphaproteobacteria</taxon>
        <taxon>Hyphomicrobiales</taxon>
        <taxon>Nitrobacteraceae</taxon>
        <taxon>Afipia</taxon>
    </lineage>
</organism>
<dbReference type="InterPro" id="IPR005546">
    <property type="entry name" value="Autotransporte_beta"/>
</dbReference>
<dbReference type="SMART" id="SM00869">
    <property type="entry name" value="Autotransporter"/>
    <property type="match status" value="1"/>
</dbReference>
<dbReference type="InterPro" id="IPR011050">
    <property type="entry name" value="Pectin_lyase_fold/virulence"/>
</dbReference>
<protein>
    <submittedName>
        <fullName evidence="3">Autotransporter outer membrane beta-barrel domain-containing protein</fullName>
    </submittedName>
</protein>
<dbReference type="CDD" id="cd01344">
    <property type="entry name" value="PL2_Passenger_AT"/>
    <property type="match status" value="1"/>
</dbReference>
<dbReference type="InterPro" id="IPR043990">
    <property type="entry name" value="AC_1"/>
</dbReference>
<name>A0A4U6BNH7_9BRAD</name>
<feature type="domain" description="Autotransporter" evidence="2">
    <location>
        <begin position="634"/>
        <end position="911"/>
    </location>
</feature>
<accession>A0A4U6BNH7</accession>
<dbReference type="Gene3D" id="2.40.128.130">
    <property type="entry name" value="Autotransporter beta-domain"/>
    <property type="match status" value="1"/>
</dbReference>
<evidence type="ECO:0000313" key="4">
    <source>
        <dbReference type="Proteomes" id="UP000034832"/>
    </source>
</evidence>